<dbReference type="EMBL" id="WMBQ01000002">
    <property type="protein sequence ID" value="MTD95200.1"/>
    <property type="molecule type" value="Genomic_DNA"/>
</dbReference>
<name>A0A6I3KMR4_9HYPH</name>
<keyword evidence="2" id="KW-1185">Reference proteome</keyword>
<dbReference type="Proteomes" id="UP000440694">
    <property type="component" value="Unassembled WGS sequence"/>
</dbReference>
<dbReference type="AlphaFoldDB" id="A0A6I3KMR4"/>
<gene>
    <name evidence="1" type="ORF">GIW81_12740</name>
</gene>
<evidence type="ECO:0000313" key="2">
    <source>
        <dbReference type="Proteomes" id="UP000440694"/>
    </source>
</evidence>
<dbReference type="RefSeq" id="WP_154739765.1">
    <property type="nucleotide sequence ID" value="NZ_WMBQ01000002.1"/>
</dbReference>
<reference evidence="1 2" key="1">
    <citation type="submission" date="2019-11" db="EMBL/GenBank/DDBJ databases">
        <title>Identification of a novel strain.</title>
        <authorList>
            <person name="Xu Q."/>
            <person name="Wang G."/>
        </authorList>
    </citation>
    <scope>NUCLEOTIDE SEQUENCE [LARGE SCALE GENOMIC DNA]</scope>
    <source>
        <strain evidence="2">xq</strain>
    </source>
</reference>
<accession>A0A6I3KMR4</accession>
<organism evidence="1 2">
    <name type="scientific">Hyphomicrobium album</name>
    <dbReference type="NCBI Taxonomy" id="2665159"/>
    <lineage>
        <taxon>Bacteria</taxon>
        <taxon>Pseudomonadati</taxon>
        <taxon>Pseudomonadota</taxon>
        <taxon>Alphaproteobacteria</taxon>
        <taxon>Hyphomicrobiales</taxon>
        <taxon>Hyphomicrobiaceae</taxon>
        <taxon>Hyphomicrobium</taxon>
    </lineage>
</organism>
<sequence>MTIETPSYLHGLSIADKVSKLTAFIGEDLDARSAHGMQVTGGCYLLVARSPDSPVAQALRAHAARLSAMGIHVRAIFSEVDISKPAQLMAPFSMPSECRLTRDPRLLAAHEQLTLTPTCTWVGDCMRREPGKRDALERYAPDCAQTGAHASRSFESLWRATAPLHSMPPITAALAQMPDMLAAEGLPYGMRRQ</sequence>
<comment type="caution">
    <text evidence="1">The sequence shown here is derived from an EMBL/GenBank/DDBJ whole genome shotgun (WGS) entry which is preliminary data.</text>
</comment>
<proteinExistence type="predicted"/>
<evidence type="ECO:0000313" key="1">
    <source>
        <dbReference type="EMBL" id="MTD95200.1"/>
    </source>
</evidence>
<protein>
    <submittedName>
        <fullName evidence="1">Uncharacterized protein</fullName>
    </submittedName>
</protein>